<gene>
    <name evidence="3" type="ORF">B0I35DRAFT_509533</name>
</gene>
<evidence type="ECO:0000313" key="4">
    <source>
        <dbReference type="Proteomes" id="UP000813444"/>
    </source>
</evidence>
<proteinExistence type="predicted"/>
<organism evidence="3 4">
    <name type="scientific">Stachybotrys elegans</name>
    <dbReference type="NCBI Taxonomy" id="80388"/>
    <lineage>
        <taxon>Eukaryota</taxon>
        <taxon>Fungi</taxon>
        <taxon>Dikarya</taxon>
        <taxon>Ascomycota</taxon>
        <taxon>Pezizomycotina</taxon>
        <taxon>Sordariomycetes</taxon>
        <taxon>Hypocreomycetidae</taxon>
        <taxon>Hypocreales</taxon>
        <taxon>Stachybotryaceae</taxon>
        <taxon>Stachybotrys</taxon>
    </lineage>
</organism>
<dbReference type="Proteomes" id="UP000813444">
    <property type="component" value="Unassembled WGS sequence"/>
</dbReference>
<reference evidence="3" key="1">
    <citation type="journal article" date="2021" name="Nat. Commun.">
        <title>Genetic determinants of endophytism in the Arabidopsis root mycobiome.</title>
        <authorList>
            <person name="Mesny F."/>
            <person name="Miyauchi S."/>
            <person name="Thiergart T."/>
            <person name="Pickel B."/>
            <person name="Atanasova L."/>
            <person name="Karlsson M."/>
            <person name="Huettel B."/>
            <person name="Barry K.W."/>
            <person name="Haridas S."/>
            <person name="Chen C."/>
            <person name="Bauer D."/>
            <person name="Andreopoulos W."/>
            <person name="Pangilinan J."/>
            <person name="LaButti K."/>
            <person name="Riley R."/>
            <person name="Lipzen A."/>
            <person name="Clum A."/>
            <person name="Drula E."/>
            <person name="Henrissat B."/>
            <person name="Kohler A."/>
            <person name="Grigoriev I.V."/>
            <person name="Martin F.M."/>
            <person name="Hacquard S."/>
        </authorList>
    </citation>
    <scope>NUCLEOTIDE SEQUENCE</scope>
    <source>
        <strain evidence="3">MPI-CAGE-CH-0235</strain>
    </source>
</reference>
<protein>
    <submittedName>
        <fullName evidence="3">Uncharacterized protein</fullName>
    </submittedName>
</protein>
<evidence type="ECO:0000256" key="2">
    <source>
        <dbReference type="SAM" id="MobiDB-lite"/>
    </source>
</evidence>
<keyword evidence="4" id="KW-1185">Reference proteome</keyword>
<dbReference type="OrthoDB" id="4156714at2759"/>
<keyword evidence="1" id="KW-0175">Coiled coil</keyword>
<evidence type="ECO:0000313" key="3">
    <source>
        <dbReference type="EMBL" id="KAH7324858.1"/>
    </source>
</evidence>
<evidence type="ECO:0000256" key="1">
    <source>
        <dbReference type="SAM" id="Coils"/>
    </source>
</evidence>
<comment type="caution">
    <text evidence="3">The sequence shown here is derived from an EMBL/GenBank/DDBJ whole genome shotgun (WGS) entry which is preliminary data.</text>
</comment>
<accession>A0A8K0WVA3</accession>
<sequence>MGFNNTIQAIKRVFAPFDLTPNILHIFDWSTTSQPREELAHSRHTELNDPDQAAALGVGVLSGHLQKTERKPPFGRAVQTPIEAPSSRMMGRSRRARNKTSSERDASHHAEIALLRSSHQNELRAVEDACNDRMAQADLEDRELRAQIHRETARLREKLSRRDDTISGLMQSQKSLENREAGLQSSLRQMANSLADKDATIARLEGIVAEQESIVTKAHSNAINLLAQHISTEFPDDVVRRELDNFFDQDFLGWCMDYKVDRITDSSVVHMLKKRGIMAGPVGIPPRLQLDLGGPTAAAVLLEAALSNDLLESFLSNPFFLQGDIFYGDHLASVANNSEAFLTWRGQTCEFLEAVFPPTNDDFVQLANRFASKHAALVRALGSVAMEELVQLFRGFAKLAMRLWKCNTRIVVERLGNPSLERYQAGGGNMRLHATQLQAGTNKLEAVVGKARAIFQGGVVEGCGLGSNNIERVEIFFQNELEAEAREEHWRVKSEFNEQLQEVRPEQLERDRQRAKFEEQLQQDREEGKRLLELTISQSNKLVNDLMKQLEKVRAEEEQTALKETIRDVEIQERNTAATIEGWMKDMESITREIHANREAQYKTQGQEWQERHNRIKEFENEKNQKTTIFWSSMGAWQDLVAFFLH</sequence>
<feature type="region of interest" description="Disordered" evidence="2">
    <location>
        <begin position="82"/>
        <end position="107"/>
    </location>
</feature>
<name>A0A8K0WVA3_9HYPO</name>
<feature type="coiled-coil region" evidence="1">
    <location>
        <begin position="536"/>
        <end position="575"/>
    </location>
</feature>
<dbReference type="AlphaFoldDB" id="A0A8K0WVA3"/>
<dbReference type="EMBL" id="JAGPNK010000003">
    <property type="protein sequence ID" value="KAH7324858.1"/>
    <property type="molecule type" value="Genomic_DNA"/>
</dbReference>